<dbReference type="Pfam" id="PF07992">
    <property type="entry name" value="Pyr_redox_2"/>
    <property type="match status" value="1"/>
</dbReference>
<dbReference type="SUPFAM" id="SSF51905">
    <property type="entry name" value="FAD/NAD(P)-binding domain"/>
    <property type="match status" value="1"/>
</dbReference>
<keyword evidence="7" id="KW-0560">Oxidoreductase</keyword>
<evidence type="ECO:0000256" key="5">
    <source>
        <dbReference type="ARBA" id="ARBA00022630"/>
    </source>
</evidence>
<keyword evidence="4" id="KW-0963">Cytoplasm</keyword>
<proteinExistence type="inferred from homology"/>
<feature type="domain" description="Rubredoxin binding" evidence="10">
    <location>
        <begin position="304"/>
        <end position="366"/>
    </location>
</feature>
<evidence type="ECO:0000256" key="1">
    <source>
        <dbReference type="ARBA" id="ARBA00001974"/>
    </source>
</evidence>
<dbReference type="Proteomes" id="UP000247555">
    <property type="component" value="Unassembled WGS sequence"/>
</dbReference>
<comment type="subcellular location">
    <subcellularLocation>
        <location evidence="2">Cytoplasm</location>
    </subcellularLocation>
</comment>
<keyword evidence="8" id="KW-0520">NAD</keyword>
<evidence type="ECO:0000256" key="4">
    <source>
        <dbReference type="ARBA" id="ARBA00022490"/>
    </source>
</evidence>
<gene>
    <name evidence="11" type="ORF">DFR34_10289</name>
</gene>
<evidence type="ECO:0000256" key="6">
    <source>
        <dbReference type="ARBA" id="ARBA00022827"/>
    </source>
</evidence>
<organism evidence="11 12">
    <name type="scientific">Rivihabitans pingtungensis</name>
    <dbReference type="NCBI Taxonomy" id="1054498"/>
    <lineage>
        <taxon>Bacteria</taxon>
        <taxon>Pseudomonadati</taxon>
        <taxon>Pseudomonadota</taxon>
        <taxon>Betaproteobacteria</taxon>
        <taxon>Neisseriales</taxon>
        <taxon>Aquaspirillaceae</taxon>
        <taxon>Rivihabitans</taxon>
    </lineage>
</organism>
<evidence type="ECO:0000313" key="11">
    <source>
        <dbReference type="EMBL" id="PXX81254.1"/>
    </source>
</evidence>
<dbReference type="PRINTS" id="PR00368">
    <property type="entry name" value="FADPNR"/>
</dbReference>
<dbReference type="EMBL" id="QJKI01000002">
    <property type="protein sequence ID" value="PXX81254.1"/>
    <property type="molecule type" value="Genomic_DNA"/>
</dbReference>
<dbReference type="Pfam" id="PF18113">
    <property type="entry name" value="Rbx_binding"/>
    <property type="match status" value="1"/>
</dbReference>
<dbReference type="GO" id="GO:0016491">
    <property type="term" value="F:oxidoreductase activity"/>
    <property type="evidence" value="ECO:0007669"/>
    <property type="project" value="UniProtKB-KW"/>
</dbReference>
<evidence type="ECO:0000259" key="9">
    <source>
        <dbReference type="Pfam" id="PF07992"/>
    </source>
</evidence>
<reference evidence="11 12" key="1">
    <citation type="submission" date="2018-05" db="EMBL/GenBank/DDBJ databases">
        <title>Genomic Encyclopedia of Type Strains, Phase IV (KMG-IV): sequencing the most valuable type-strain genomes for metagenomic binning, comparative biology and taxonomic classification.</title>
        <authorList>
            <person name="Goeker M."/>
        </authorList>
    </citation>
    <scope>NUCLEOTIDE SEQUENCE [LARGE SCALE GENOMIC DNA]</scope>
    <source>
        <strain evidence="11 12">DSM 29661</strain>
    </source>
</reference>
<evidence type="ECO:0000256" key="3">
    <source>
        <dbReference type="ARBA" id="ARBA00006442"/>
    </source>
</evidence>
<protein>
    <submittedName>
        <fullName evidence="11">Rubredoxin-NAD+ reductase</fullName>
    </submittedName>
</protein>
<dbReference type="OrthoDB" id="9769238at2"/>
<dbReference type="PRINTS" id="PR00469">
    <property type="entry name" value="PNDRDTASEII"/>
</dbReference>
<keyword evidence="6" id="KW-0274">FAD</keyword>
<keyword evidence="12" id="KW-1185">Reference proteome</keyword>
<dbReference type="InterPro" id="IPR023753">
    <property type="entry name" value="FAD/NAD-binding_dom"/>
</dbReference>
<name>A0A318KTQ6_9NEIS</name>
<accession>A0A318KTQ6</accession>
<comment type="cofactor">
    <cofactor evidence="1">
        <name>FAD</name>
        <dbReference type="ChEBI" id="CHEBI:57692"/>
    </cofactor>
</comment>
<evidence type="ECO:0000313" key="12">
    <source>
        <dbReference type="Proteomes" id="UP000247555"/>
    </source>
</evidence>
<dbReference type="Gene3D" id="3.30.390.120">
    <property type="match status" value="1"/>
</dbReference>
<dbReference type="PANTHER" id="PTHR43429">
    <property type="entry name" value="PYRIDINE NUCLEOTIDE-DISULFIDE OXIDOREDUCTASE DOMAIN-CONTAINING"/>
    <property type="match status" value="1"/>
</dbReference>
<keyword evidence="5" id="KW-0285">Flavoprotein</keyword>
<dbReference type="AlphaFoldDB" id="A0A318KTQ6"/>
<dbReference type="PANTHER" id="PTHR43429:SF3">
    <property type="entry name" value="NITRITE REDUCTASE [NAD(P)H]"/>
    <property type="match status" value="1"/>
</dbReference>
<feature type="domain" description="FAD/NAD(P)-binding" evidence="9">
    <location>
        <begin position="3"/>
        <end position="276"/>
    </location>
</feature>
<evidence type="ECO:0000256" key="8">
    <source>
        <dbReference type="ARBA" id="ARBA00023027"/>
    </source>
</evidence>
<comment type="caution">
    <text evidence="11">The sequence shown here is derived from an EMBL/GenBank/DDBJ whole genome shotgun (WGS) entry which is preliminary data.</text>
</comment>
<evidence type="ECO:0000259" key="10">
    <source>
        <dbReference type="Pfam" id="PF18113"/>
    </source>
</evidence>
<dbReference type="RefSeq" id="WP_110389566.1">
    <property type="nucleotide sequence ID" value="NZ_CALCOA010000300.1"/>
</dbReference>
<dbReference type="Gene3D" id="3.50.50.60">
    <property type="entry name" value="FAD/NAD(P)-binding domain"/>
    <property type="match status" value="2"/>
</dbReference>
<evidence type="ECO:0000256" key="2">
    <source>
        <dbReference type="ARBA" id="ARBA00004496"/>
    </source>
</evidence>
<dbReference type="InterPro" id="IPR041364">
    <property type="entry name" value="Rbx-bd"/>
</dbReference>
<dbReference type="InterPro" id="IPR036188">
    <property type="entry name" value="FAD/NAD-bd_sf"/>
</dbReference>
<comment type="similarity">
    <text evidence="3">Belongs to the FAD-dependent oxidoreductase family.</text>
</comment>
<evidence type="ECO:0000256" key="7">
    <source>
        <dbReference type="ARBA" id="ARBA00023002"/>
    </source>
</evidence>
<dbReference type="GO" id="GO:0005737">
    <property type="term" value="C:cytoplasm"/>
    <property type="evidence" value="ECO:0007669"/>
    <property type="project" value="UniProtKB-SubCell"/>
</dbReference>
<sequence length="379" mass="40862">MESVLILGNGQAGIALAREIRKLDPRRPITLLGRDAYGFNRSEFVQALGPSQKTLSTEDLLALGEQLRIDMVPNCTAQSIRVADCSVQTDHGEYQADKLVLALGSSPMLPSFARDLPGLVAAVTHASVVNKLRARLASVKDLIIIGAGQSGCELANTLADAGKNVTVIEQHAGPLFELMPLDARRYLVEQLEERGVKFHFNARCASASKEGHRAQLALTNGKHVEGDLVIACIGVVPNTKLASDAGLKVRKGIMVDRKLATSAPDVYALGDCAEINGVWLPYSQAIHHEVSALARVLTGQNVQLNFPPMPLKLNIPCCPTVIAQPRPGLTGQWETLMVEHGLNASFISERGQLSGFVLMGEETAEAPFLQDEIPNWMNL</sequence>
<dbReference type="InterPro" id="IPR050260">
    <property type="entry name" value="FAD-bd_OxRdtase"/>
</dbReference>